<protein>
    <submittedName>
        <fullName evidence="1">Uncharacterized protein</fullName>
    </submittedName>
</protein>
<dbReference type="Proteomes" id="UP000247409">
    <property type="component" value="Unassembled WGS sequence"/>
</dbReference>
<proteinExistence type="predicted"/>
<accession>A0A2V3ICD9</accession>
<dbReference type="AlphaFoldDB" id="A0A2V3ICD9"/>
<comment type="caution">
    <text evidence="1">The sequence shown here is derived from an EMBL/GenBank/DDBJ whole genome shotgun (WGS) entry which is preliminary data.</text>
</comment>
<sequence length="230" mass="26587">MARDDTYKVGQKFMIMDGLACDTVSFVDPSDNPLPSYVSQSQPFVMKCGDRTVAKFQCSPSFFLFRRFDEYEIVEEGAYFVQQKAKGDWRQRFALSRNMEGMLIVADADSDDIYLSVSRRYKYAEVVFRTEQIRTVVELRIDGAEYSTISSSELATRIAVYMSGGIRFRDVTVSRHELVEFLQRVLLKQDTELSGIEFHGLKSEISLEDLWQPMTLSRSTRTRSRRAIRL</sequence>
<name>A0A2V3ICD9_9FLOR</name>
<gene>
    <name evidence="1" type="ORF">BWQ96_10539</name>
</gene>
<evidence type="ECO:0000313" key="1">
    <source>
        <dbReference type="EMBL" id="PXF39753.1"/>
    </source>
</evidence>
<reference evidence="1 2" key="1">
    <citation type="journal article" date="2018" name="Mol. Biol. Evol.">
        <title>Analysis of the draft genome of the red seaweed Gracilariopsis chorda provides insights into genome size evolution in Rhodophyta.</title>
        <authorList>
            <person name="Lee J."/>
            <person name="Yang E.C."/>
            <person name="Graf L."/>
            <person name="Yang J.H."/>
            <person name="Qiu H."/>
            <person name="Zel Zion U."/>
            <person name="Chan C.X."/>
            <person name="Stephens T.G."/>
            <person name="Weber A.P.M."/>
            <person name="Boo G.H."/>
            <person name="Boo S.M."/>
            <person name="Kim K.M."/>
            <person name="Shin Y."/>
            <person name="Jung M."/>
            <person name="Lee S.J."/>
            <person name="Yim H.S."/>
            <person name="Lee J.H."/>
            <person name="Bhattacharya D."/>
            <person name="Yoon H.S."/>
        </authorList>
    </citation>
    <scope>NUCLEOTIDE SEQUENCE [LARGE SCALE GENOMIC DNA]</scope>
    <source>
        <strain evidence="1 2">SKKU-2015</strain>
        <tissue evidence="1">Whole body</tissue>
    </source>
</reference>
<keyword evidence="2" id="KW-1185">Reference proteome</keyword>
<organism evidence="1 2">
    <name type="scientific">Gracilariopsis chorda</name>
    <dbReference type="NCBI Taxonomy" id="448386"/>
    <lineage>
        <taxon>Eukaryota</taxon>
        <taxon>Rhodophyta</taxon>
        <taxon>Florideophyceae</taxon>
        <taxon>Rhodymeniophycidae</taxon>
        <taxon>Gracilariales</taxon>
        <taxon>Gracilariaceae</taxon>
        <taxon>Gracilariopsis</taxon>
    </lineage>
</organism>
<dbReference type="EMBL" id="NBIV01000462">
    <property type="protein sequence ID" value="PXF39753.1"/>
    <property type="molecule type" value="Genomic_DNA"/>
</dbReference>
<evidence type="ECO:0000313" key="2">
    <source>
        <dbReference type="Proteomes" id="UP000247409"/>
    </source>
</evidence>